<dbReference type="InterPro" id="IPR017853">
    <property type="entry name" value="GH"/>
</dbReference>
<name>A0A2S6IFL2_9FLAO</name>
<organism evidence="4 5">
    <name type="scientific">Nonlabens xylanidelens</name>
    <dbReference type="NCBI Taxonomy" id="191564"/>
    <lineage>
        <taxon>Bacteria</taxon>
        <taxon>Pseudomonadati</taxon>
        <taxon>Bacteroidota</taxon>
        <taxon>Flavobacteriia</taxon>
        <taxon>Flavobacteriales</taxon>
        <taxon>Flavobacteriaceae</taxon>
        <taxon>Nonlabens</taxon>
    </lineage>
</organism>
<dbReference type="Proteomes" id="UP000239002">
    <property type="component" value="Unassembled WGS sequence"/>
</dbReference>
<dbReference type="Pfam" id="PF01183">
    <property type="entry name" value="Glyco_hydro_25"/>
    <property type="match status" value="1"/>
</dbReference>
<comment type="similarity">
    <text evidence="1">Belongs to the glycosyl hydrolase 25 family.</text>
</comment>
<comment type="caution">
    <text evidence="4">The sequence shown here is derived from an EMBL/GenBank/DDBJ whole genome shotgun (WGS) entry which is preliminary data.</text>
</comment>
<dbReference type="AlphaFoldDB" id="A0A2S6IFL2"/>
<dbReference type="InterPro" id="IPR002053">
    <property type="entry name" value="Glyco_hydro_25"/>
</dbReference>
<dbReference type="GO" id="GO:0016052">
    <property type="term" value="P:carbohydrate catabolic process"/>
    <property type="evidence" value="ECO:0007669"/>
    <property type="project" value="TreeGrafter"/>
</dbReference>
<dbReference type="InterPro" id="IPR018077">
    <property type="entry name" value="Glyco_hydro_fam25_subgr"/>
</dbReference>
<sequence length="251" mass="29127">MSRSKWILLVVVFLIFTTITAIVVMERYSYHNSSRKPTNAYLHSRIKKYKIQGIDISHHQGEIDWEEIKHPDTTQELKFVFIRATVGIDSDNRFTENWNGAGNTQLSRGAYHYYWSDVNSTTQANHFIETVKLVKGDLPPVLDIEDISSIQNVTSLRKGLKNWIQLVEDHYGVKPIIYTGDSFYNSFLEPDSYFKSYPNIWIANYNRVDLPDADWDFWQYTDRMPVNGVETLVDANVFKGSQSKFNALLVP</sequence>
<gene>
    <name evidence="4" type="ORF">LY01_02709</name>
</gene>
<evidence type="ECO:0000313" key="4">
    <source>
        <dbReference type="EMBL" id="PPK93004.1"/>
    </source>
</evidence>
<dbReference type="GO" id="GO:0003796">
    <property type="term" value="F:lysozyme activity"/>
    <property type="evidence" value="ECO:0007669"/>
    <property type="project" value="InterPro"/>
</dbReference>
<keyword evidence="2" id="KW-0378">Hydrolase</keyword>
<dbReference type="RefSeq" id="WP_211289301.1">
    <property type="nucleotide sequence ID" value="NZ_MQVW01000020.1"/>
</dbReference>
<accession>A0A2S6IFL2</accession>
<dbReference type="PANTHER" id="PTHR34135:SF2">
    <property type="entry name" value="LYSOZYME"/>
    <property type="match status" value="1"/>
</dbReference>
<dbReference type="PANTHER" id="PTHR34135">
    <property type="entry name" value="LYSOZYME"/>
    <property type="match status" value="1"/>
</dbReference>
<dbReference type="SUPFAM" id="SSF51445">
    <property type="entry name" value="(Trans)glycosidases"/>
    <property type="match status" value="1"/>
</dbReference>
<protein>
    <submittedName>
        <fullName evidence="4">Lysozyme</fullName>
    </submittedName>
</protein>
<dbReference type="EMBL" id="PTJE01000008">
    <property type="protein sequence ID" value="PPK93004.1"/>
    <property type="molecule type" value="Genomic_DNA"/>
</dbReference>
<reference evidence="4 5" key="1">
    <citation type="submission" date="2018-02" db="EMBL/GenBank/DDBJ databases">
        <title>Genomic Encyclopedia of Archaeal and Bacterial Type Strains, Phase II (KMG-II): from individual species to whole genera.</title>
        <authorList>
            <person name="Goeker M."/>
        </authorList>
    </citation>
    <scope>NUCLEOTIDE SEQUENCE [LARGE SCALE GENOMIC DNA]</scope>
    <source>
        <strain evidence="4 5">DSM 16809</strain>
    </source>
</reference>
<proteinExistence type="inferred from homology"/>
<dbReference type="Gene3D" id="3.20.20.80">
    <property type="entry name" value="Glycosidases"/>
    <property type="match status" value="1"/>
</dbReference>
<evidence type="ECO:0000256" key="2">
    <source>
        <dbReference type="ARBA" id="ARBA00022801"/>
    </source>
</evidence>
<evidence type="ECO:0000313" key="5">
    <source>
        <dbReference type="Proteomes" id="UP000239002"/>
    </source>
</evidence>
<dbReference type="GO" id="GO:0009253">
    <property type="term" value="P:peptidoglycan catabolic process"/>
    <property type="evidence" value="ECO:0007669"/>
    <property type="project" value="InterPro"/>
</dbReference>
<dbReference type="GO" id="GO:0016998">
    <property type="term" value="P:cell wall macromolecule catabolic process"/>
    <property type="evidence" value="ECO:0007669"/>
    <property type="project" value="InterPro"/>
</dbReference>
<evidence type="ECO:0000256" key="1">
    <source>
        <dbReference type="ARBA" id="ARBA00010646"/>
    </source>
</evidence>
<keyword evidence="3" id="KW-0326">Glycosidase</keyword>
<dbReference type="SMART" id="SM00641">
    <property type="entry name" value="Glyco_25"/>
    <property type="match status" value="1"/>
</dbReference>
<evidence type="ECO:0000256" key="3">
    <source>
        <dbReference type="ARBA" id="ARBA00023295"/>
    </source>
</evidence>
<keyword evidence="5" id="KW-1185">Reference proteome</keyword>
<dbReference type="PROSITE" id="PS51904">
    <property type="entry name" value="GLYCOSYL_HYDROL_F25_2"/>
    <property type="match status" value="1"/>
</dbReference>